<sequence length="336" mass="38030">MKNIHLSLSTPIHELKSNLNPTHKPAWKCFSYEEINHATNGFNQEEDYAEVYKGVLGDDRNIAVKRLTRASTEEQKAEEFLKELGIVSHVQHPNVSALLGCCIEHELYLIFELSSNGSVSSHLYDKNLAPMAWKVRYKIAIGAARGLHYLHRGCQRRIIHRDIKASNILLTSNFEPQISDFGLARWLPAEQDHCYIAEPIEGTFGCLAPEYFTHGIIDEKTDVFAFGVFLLEIISGRKPAKPYLSDGTVEMLVDQRLGDEYNIVELKRLVFAASLCIRTASTWRPSMNEVVELMEDGEIPPTCWTMTEEEEEGEDFCGFDYLDEFDTPSSSSVTSS</sequence>
<name>A0ACB7WJR3_DIOAL</name>
<keyword evidence="2" id="KW-1185">Reference proteome</keyword>
<keyword evidence="1" id="KW-0723">Serine/threonine-protein kinase</keyword>
<dbReference type="EMBL" id="CM037013">
    <property type="protein sequence ID" value="KAH7688169.1"/>
    <property type="molecule type" value="Genomic_DNA"/>
</dbReference>
<evidence type="ECO:0000313" key="1">
    <source>
        <dbReference type="EMBL" id="KAH7688169.1"/>
    </source>
</evidence>
<gene>
    <name evidence="1" type="ORF">IHE45_03G015000</name>
</gene>
<proteinExistence type="predicted"/>
<accession>A0ACB7WJR3</accession>
<reference evidence="2" key="1">
    <citation type="journal article" date="2022" name="Nat. Commun.">
        <title>Chromosome evolution and the genetic basis of agronomically important traits in greater yam.</title>
        <authorList>
            <person name="Bredeson J.V."/>
            <person name="Lyons J.B."/>
            <person name="Oniyinde I.O."/>
            <person name="Okereke N.R."/>
            <person name="Kolade O."/>
            <person name="Nnabue I."/>
            <person name="Nwadili C.O."/>
            <person name="Hribova E."/>
            <person name="Parker M."/>
            <person name="Nwogha J."/>
            <person name="Shu S."/>
            <person name="Carlson J."/>
            <person name="Kariba R."/>
            <person name="Muthemba S."/>
            <person name="Knop K."/>
            <person name="Barton G.J."/>
            <person name="Sherwood A.V."/>
            <person name="Lopez-Montes A."/>
            <person name="Asiedu R."/>
            <person name="Jamnadass R."/>
            <person name="Muchugi A."/>
            <person name="Goodstein D."/>
            <person name="Egesi C.N."/>
            <person name="Featherston J."/>
            <person name="Asfaw A."/>
            <person name="Simpson G.G."/>
            <person name="Dolezel J."/>
            <person name="Hendre P.S."/>
            <person name="Van Deynze A."/>
            <person name="Kumar P.L."/>
            <person name="Obidiegwu J.E."/>
            <person name="Bhattacharjee R."/>
            <person name="Rokhsar D.S."/>
        </authorList>
    </citation>
    <scope>NUCLEOTIDE SEQUENCE [LARGE SCALE GENOMIC DNA]</scope>
    <source>
        <strain evidence="2">cv. TDa95/00328</strain>
    </source>
</reference>
<dbReference type="EC" id="2.7.11.1" evidence="1"/>
<protein>
    <submittedName>
        <fullName evidence="1">Non-specific serine/threonine protein kinase protein</fullName>
        <ecNumber evidence="1">2.7.11.1</ecNumber>
    </submittedName>
</protein>
<comment type="caution">
    <text evidence="1">The sequence shown here is derived from an EMBL/GenBank/DDBJ whole genome shotgun (WGS) entry which is preliminary data.</text>
</comment>
<keyword evidence="1" id="KW-0808">Transferase</keyword>
<dbReference type="Proteomes" id="UP000827976">
    <property type="component" value="Chromosome 3"/>
</dbReference>
<keyword evidence="1" id="KW-0418">Kinase</keyword>
<organism evidence="1 2">
    <name type="scientific">Dioscorea alata</name>
    <name type="common">Purple yam</name>
    <dbReference type="NCBI Taxonomy" id="55571"/>
    <lineage>
        <taxon>Eukaryota</taxon>
        <taxon>Viridiplantae</taxon>
        <taxon>Streptophyta</taxon>
        <taxon>Embryophyta</taxon>
        <taxon>Tracheophyta</taxon>
        <taxon>Spermatophyta</taxon>
        <taxon>Magnoliopsida</taxon>
        <taxon>Liliopsida</taxon>
        <taxon>Dioscoreales</taxon>
        <taxon>Dioscoreaceae</taxon>
        <taxon>Dioscorea</taxon>
    </lineage>
</organism>
<evidence type="ECO:0000313" key="2">
    <source>
        <dbReference type="Proteomes" id="UP000827976"/>
    </source>
</evidence>